<dbReference type="STRING" id="644352.J3NSN1"/>
<keyword evidence="3" id="KW-0238">DNA-binding</keyword>
<dbReference type="GO" id="GO:0005634">
    <property type="term" value="C:nucleus"/>
    <property type="evidence" value="ECO:0007669"/>
    <property type="project" value="UniProtKB-SubCell"/>
</dbReference>
<sequence>MLAIQHPRMGSTQPSDPDLPFGYALDPSQEFLFLDAPEPAPGAPLLNENDARFLNSFFEDMTSNDFAGTSFGEGLNFSEDWLSLPPQFMGTATTFGQHPGIGLGSPIQNLTNVTFEPLSSPSALMPPPPPPQIQSAPPPPPLPPQHHHQHQHHQQPSHLELELEHTPADVLAAATLLQNSSMQRPHSHGSTSNNHNSYGRSVSLEGPVEHQNHGIVSYREENRRGSQAPAVEEHDRAYPEMVFADRTDVRQAAPTPPRPNNPPTVEVRWGSDQSFNKVGFIPNSTKETGEALETECLKYIECFEVSRSAANTRPSSPVATRPGTPLKPTSRPLPVQVKAEPDTAAPPRKRRKSKAKEESDDLEQEEEEPQYATPKPARKRKTKADVSSAETPTSDVAAGKRRKSNANGAAKPPRENLTDEQKRENHIRSEQKRRTLIKEGFDDLCDLVPGLKGGGFSKSAMLTMAADWLEEIMRGNEELRQASRSYS</sequence>
<feature type="compositionally biased region" description="Basic and acidic residues" evidence="6">
    <location>
        <begin position="412"/>
        <end position="434"/>
    </location>
</feature>
<reference evidence="9" key="5">
    <citation type="submission" date="2018-04" db="UniProtKB">
        <authorList>
            <consortium name="EnsemblFungi"/>
        </authorList>
    </citation>
    <scope>IDENTIFICATION</scope>
    <source>
        <strain evidence="9">R3-111a-1</strain>
    </source>
</reference>
<dbReference type="InterPro" id="IPR052207">
    <property type="entry name" value="Max-like/E-box_TFs"/>
</dbReference>
<dbReference type="Gene3D" id="4.10.280.10">
    <property type="entry name" value="Helix-loop-helix DNA-binding domain"/>
    <property type="match status" value="1"/>
</dbReference>
<feature type="region of interest" description="Disordered" evidence="6">
    <location>
        <begin position="309"/>
        <end position="434"/>
    </location>
</feature>
<dbReference type="InterPro" id="IPR011598">
    <property type="entry name" value="bHLH_dom"/>
</dbReference>
<evidence type="ECO:0000256" key="6">
    <source>
        <dbReference type="SAM" id="MobiDB-lite"/>
    </source>
</evidence>
<keyword evidence="5" id="KW-0539">Nucleus</keyword>
<comment type="subcellular location">
    <subcellularLocation>
        <location evidence="1">Nucleus</location>
    </subcellularLocation>
</comment>
<reference evidence="8" key="3">
    <citation type="submission" date="2010-09" db="EMBL/GenBank/DDBJ databases">
        <title>Annotation of Gaeumannomyces graminis var. tritici R3-111a-1.</title>
        <authorList>
            <consortium name="The Broad Institute Genome Sequencing Platform"/>
            <person name="Ma L.-J."/>
            <person name="Dead R."/>
            <person name="Young S.K."/>
            <person name="Zeng Q."/>
            <person name="Gargeya S."/>
            <person name="Fitzgerald M."/>
            <person name="Haas B."/>
            <person name="Abouelleil A."/>
            <person name="Alvarado L."/>
            <person name="Arachchi H.M."/>
            <person name="Berlin A."/>
            <person name="Brown A."/>
            <person name="Chapman S.B."/>
            <person name="Chen Z."/>
            <person name="Dunbar C."/>
            <person name="Freedman E."/>
            <person name="Gearin G."/>
            <person name="Gellesch M."/>
            <person name="Goldberg J."/>
            <person name="Griggs A."/>
            <person name="Gujja S."/>
            <person name="Heiman D."/>
            <person name="Howarth C."/>
            <person name="Larson L."/>
            <person name="Lui A."/>
            <person name="MacDonald P.J.P."/>
            <person name="Mehta T."/>
            <person name="Montmayeur A."/>
            <person name="Murphy C."/>
            <person name="Neiman D."/>
            <person name="Pearson M."/>
            <person name="Priest M."/>
            <person name="Roberts A."/>
            <person name="Saif S."/>
            <person name="Shea T."/>
            <person name="Shenoy N."/>
            <person name="Sisk P."/>
            <person name="Stolte C."/>
            <person name="Sykes S."/>
            <person name="Yandava C."/>
            <person name="Wortman J."/>
            <person name="Nusbaum C."/>
            <person name="Birren B."/>
        </authorList>
    </citation>
    <scope>NUCLEOTIDE SEQUENCE</scope>
    <source>
        <strain evidence="8">R3-111a-1</strain>
    </source>
</reference>
<dbReference type="OrthoDB" id="5778525at2759"/>
<feature type="compositionally biased region" description="Basic residues" evidence="6">
    <location>
        <begin position="145"/>
        <end position="155"/>
    </location>
</feature>
<keyword evidence="10" id="KW-1185">Reference proteome</keyword>
<evidence type="ECO:0000256" key="4">
    <source>
        <dbReference type="ARBA" id="ARBA00023163"/>
    </source>
</evidence>
<feature type="compositionally biased region" description="Acidic residues" evidence="6">
    <location>
        <begin position="358"/>
        <end position="369"/>
    </location>
</feature>
<dbReference type="SUPFAM" id="SSF47459">
    <property type="entry name" value="HLH, helix-loop-helix DNA-binding domain"/>
    <property type="match status" value="1"/>
</dbReference>
<feature type="domain" description="BHLH" evidence="7">
    <location>
        <begin position="421"/>
        <end position="472"/>
    </location>
</feature>
<dbReference type="CDD" id="cd11404">
    <property type="entry name" value="bHLHzip_Mlx_like"/>
    <property type="match status" value="1"/>
</dbReference>
<dbReference type="RefSeq" id="XP_009220339.1">
    <property type="nucleotide sequence ID" value="XM_009222075.1"/>
</dbReference>
<reference evidence="10" key="1">
    <citation type="submission" date="2010-07" db="EMBL/GenBank/DDBJ databases">
        <title>The genome sequence of Gaeumannomyces graminis var. tritici strain R3-111a-1.</title>
        <authorList>
            <consortium name="The Broad Institute Genome Sequencing Platform"/>
            <person name="Ma L.-J."/>
            <person name="Dead R."/>
            <person name="Young S."/>
            <person name="Zeng Q."/>
            <person name="Koehrsen M."/>
            <person name="Alvarado L."/>
            <person name="Berlin A."/>
            <person name="Chapman S.B."/>
            <person name="Chen Z."/>
            <person name="Freedman E."/>
            <person name="Gellesch M."/>
            <person name="Goldberg J."/>
            <person name="Griggs A."/>
            <person name="Gujja S."/>
            <person name="Heilman E.R."/>
            <person name="Heiman D."/>
            <person name="Hepburn T."/>
            <person name="Howarth C."/>
            <person name="Jen D."/>
            <person name="Larson L."/>
            <person name="Mehta T."/>
            <person name="Neiman D."/>
            <person name="Pearson M."/>
            <person name="Roberts A."/>
            <person name="Saif S."/>
            <person name="Shea T."/>
            <person name="Shenoy N."/>
            <person name="Sisk P."/>
            <person name="Stolte C."/>
            <person name="Sykes S."/>
            <person name="Walk T."/>
            <person name="White J."/>
            <person name="Yandava C."/>
            <person name="Haas B."/>
            <person name="Nusbaum C."/>
            <person name="Birren B."/>
        </authorList>
    </citation>
    <scope>NUCLEOTIDE SEQUENCE [LARGE SCALE GENOMIC DNA]</scope>
    <source>
        <strain evidence="10">R3-111a-1</strain>
    </source>
</reference>
<dbReference type="eggNOG" id="ENOG502S8TF">
    <property type="taxonomic scope" value="Eukaryota"/>
</dbReference>
<evidence type="ECO:0000313" key="9">
    <source>
        <dbReference type="EnsemblFungi" id="EJT79194"/>
    </source>
</evidence>
<feature type="compositionally biased region" description="Low complexity" evidence="6">
    <location>
        <begin position="188"/>
        <end position="197"/>
    </location>
</feature>
<dbReference type="VEuPathDB" id="FungiDB:GGTG_04281"/>
<evidence type="ECO:0000313" key="8">
    <source>
        <dbReference type="EMBL" id="EJT79194.1"/>
    </source>
</evidence>
<feature type="region of interest" description="Disordered" evidence="6">
    <location>
        <begin position="117"/>
        <end position="161"/>
    </location>
</feature>
<accession>J3NSN1</accession>
<reference evidence="8" key="2">
    <citation type="submission" date="2010-07" db="EMBL/GenBank/DDBJ databases">
        <authorList>
            <consortium name="The Broad Institute Genome Sequencing Platform"/>
            <consortium name="Broad Institute Genome Sequencing Center for Infectious Disease"/>
            <person name="Ma L.-J."/>
            <person name="Dead R."/>
            <person name="Young S."/>
            <person name="Zeng Q."/>
            <person name="Koehrsen M."/>
            <person name="Alvarado L."/>
            <person name="Berlin A."/>
            <person name="Chapman S.B."/>
            <person name="Chen Z."/>
            <person name="Freedman E."/>
            <person name="Gellesch M."/>
            <person name="Goldberg J."/>
            <person name="Griggs A."/>
            <person name="Gujja S."/>
            <person name="Heilman E.R."/>
            <person name="Heiman D."/>
            <person name="Hepburn T."/>
            <person name="Howarth C."/>
            <person name="Jen D."/>
            <person name="Larson L."/>
            <person name="Mehta T."/>
            <person name="Neiman D."/>
            <person name="Pearson M."/>
            <person name="Roberts A."/>
            <person name="Saif S."/>
            <person name="Shea T."/>
            <person name="Shenoy N."/>
            <person name="Sisk P."/>
            <person name="Stolte C."/>
            <person name="Sykes S."/>
            <person name="Walk T."/>
            <person name="White J."/>
            <person name="Yandava C."/>
            <person name="Haas B."/>
            <person name="Nusbaum C."/>
            <person name="Birren B."/>
        </authorList>
    </citation>
    <scope>NUCLEOTIDE SEQUENCE</scope>
    <source>
        <strain evidence="8">R3-111a-1</strain>
    </source>
</reference>
<evidence type="ECO:0000256" key="5">
    <source>
        <dbReference type="ARBA" id="ARBA00023242"/>
    </source>
</evidence>
<dbReference type="Pfam" id="PF00010">
    <property type="entry name" value="HLH"/>
    <property type="match status" value="1"/>
</dbReference>
<gene>
    <name evidence="9" type="primary">20344739</name>
    <name evidence="8" type="ORF">GGTG_04281</name>
</gene>
<evidence type="ECO:0000259" key="7">
    <source>
        <dbReference type="PROSITE" id="PS50888"/>
    </source>
</evidence>
<keyword evidence="2" id="KW-0805">Transcription regulation</keyword>
<dbReference type="GeneID" id="20344739"/>
<dbReference type="GO" id="GO:0046983">
    <property type="term" value="F:protein dimerization activity"/>
    <property type="evidence" value="ECO:0007669"/>
    <property type="project" value="InterPro"/>
</dbReference>
<dbReference type="Proteomes" id="UP000006039">
    <property type="component" value="Unassembled WGS sequence"/>
</dbReference>
<feature type="region of interest" description="Disordered" evidence="6">
    <location>
        <begin position="181"/>
        <end position="205"/>
    </location>
</feature>
<evidence type="ECO:0000256" key="1">
    <source>
        <dbReference type="ARBA" id="ARBA00004123"/>
    </source>
</evidence>
<evidence type="ECO:0000313" key="10">
    <source>
        <dbReference type="Proteomes" id="UP000006039"/>
    </source>
</evidence>
<dbReference type="PANTHER" id="PTHR15741">
    <property type="entry name" value="BASIC HELIX-LOOP-HELIX ZIP TRANSCRIPTION FACTOR"/>
    <property type="match status" value="1"/>
</dbReference>
<dbReference type="EnsemblFungi" id="EJT79194">
    <property type="protein sequence ID" value="EJT79194"/>
    <property type="gene ID" value="GGTG_04281"/>
</dbReference>
<evidence type="ECO:0000256" key="2">
    <source>
        <dbReference type="ARBA" id="ARBA00023015"/>
    </source>
</evidence>
<dbReference type="PROSITE" id="PS50888">
    <property type="entry name" value="BHLH"/>
    <property type="match status" value="1"/>
</dbReference>
<proteinExistence type="predicted"/>
<name>J3NSN1_GAET3</name>
<feature type="compositionally biased region" description="Pro residues" evidence="6">
    <location>
        <begin position="124"/>
        <end position="144"/>
    </location>
</feature>
<dbReference type="HOGENOM" id="CLU_034677_0_0_1"/>
<organism evidence="8">
    <name type="scientific">Gaeumannomyces tritici (strain R3-111a-1)</name>
    <name type="common">Wheat and barley take-all root rot fungus</name>
    <name type="synonym">Gaeumannomyces graminis var. tritici</name>
    <dbReference type="NCBI Taxonomy" id="644352"/>
    <lineage>
        <taxon>Eukaryota</taxon>
        <taxon>Fungi</taxon>
        <taxon>Dikarya</taxon>
        <taxon>Ascomycota</taxon>
        <taxon>Pezizomycotina</taxon>
        <taxon>Sordariomycetes</taxon>
        <taxon>Sordariomycetidae</taxon>
        <taxon>Magnaporthales</taxon>
        <taxon>Magnaporthaceae</taxon>
        <taxon>Gaeumannomyces</taxon>
    </lineage>
</organism>
<dbReference type="PANTHER" id="PTHR15741:SF27">
    <property type="entry name" value="TRANSCRIPTION FACTOR AP-4"/>
    <property type="match status" value="1"/>
</dbReference>
<protein>
    <recommendedName>
        <fullName evidence="7">BHLH domain-containing protein</fullName>
    </recommendedName>
</protein>
<feature type="region of interest" description="Disordered" evidence="6">
    <location>
        <begin position="1"/>
        <end position="21"/>
    </location>
</feature>
<feature type="compositionally biased region" description="Polar residues" evidence="6">
    <location>
        <begin position="309"/>
        <end position="318"/>
    </location>
</feature>
<dbReference type="GO" id="GO:0000978">
    <property type="term" value="F:RNA polymerase II cis-regulatory region sequence-specific DNA binding"/>
    <property type="evidence" value="ECO:0007669"/>
    <property type="project" value="TreeGrafter"/>
</dbReference>
<keyword evidence="4" id="KW-0804">Transcription</keyword>
<dbReference type="SMART" id="SM00353">
    <property type="entry name" value="HLH"/>
    <property type="match status" value="1"/>
</dbReference>
<dbReference type="InterPro" id="IPR036638">
    <property type="entry name" value="HLH_DNA-bd_sf"/>
</dbReference>
<dbReference type="EMBL" id="GL385396">
    <property type="protein sequence ID" value="EJT79194.1"/>
    <property type="molecule type" value="Genomic_DNA"/>
</dbReference>
<evidence type="ECO:0000256" key="3">
    <source>
        <dbReference type="ARBA" id="ARBA00023125"/>
    </source>
</evidence>
<reference evidence="9" key="4">
    <citation type="journal article" date="2015" name="G3 (Bethesda)">
        <title>Genome sequences of three phytopathogenic species of the Magnaporthaceae family of fungi.</title>
        <authorList>
            <person name="Okagaki L.H."/>
            <person name="Nunes C.C."/>
            <person name="Sailsbery J."/>
            <person name="Clay B."/>
            <person name="Brown D."/>
            <person name="John T."/>
            <person name="Oh Y."/>
            <person name="Young N."/>
            <person name="Fitzgerald M."/>
            <person name="Haas B.J."/>
            <person name="Zeng Q."/>
            <person name="Young S."/>
            <person name="Adiconis X."/>
            <person name="Fan L."/>
            <person name="Levin J.Z."/>
            <person name="Mitchell T.K."/>
            <person name="Okubara P.A."/>
            <person name="Farman M.L."/>
            <person name="Kohn L.M."/>
            <person name="Birren B."/>
            <person name="Ma L.-J."/>
            <person name="Dean R.A."/>
        </authorList>
    </citation>
    <scope>NUCLEOTIDE SEQUENCE</scope>
    <source>
        <strain evidence="9">R3-111a-1</strain>
    </source>
</reference>
<dbReference type="GO" id="GO:0000981">
    <property type="term" value="F:DNA-binding transcription factor activity, RNA polymerase II-specific"/>
    <property type="evidence" value="ECO:0007669"/>
    <property type="project" value="TreeGrafter"/>
</dbReference>
<dbReference type="AlphaFoldDB" id="J3NSN1"/>